<organism evidence="1 2">
    <name type="scientific">Capnocytophaga gingivalis</name>
    <dbReference type="NCBI Taxonomy" id="1017"/>
    <lineage>
        <taxon>Bacteria</taxon>
        <taxon>Pseudomonadati</taxon>
        <taxon>Bacteroidota</taxon>
        <taxon>Flavobacteriia</taxon>
        <taxon>Flavobacteriales</taxon>
        <taxon>Flavobacteriaceae</taxon>
        <taxon>Capnocytophaga</taxon>
    </lineage>
</organism>
<evidence type="ECO:0000313" key="2">
    <source>
        <dbReference type="Proteomes" id="UP001311730"/>
    </source>
</evidence>
<proteinExistence type="predicted"/>
<dbReference type="RefSeq" id="WP_323983422.1">
    <property type="nucleotide sequence ID" value="NZ_JAYKBW010000008.1"/>
</dbReference>
<dbReference type="EMBL" id="JAYKBW010000008">
    <property type="protein sequence ID" value="MEB3075154.1"/>
    <property type="molecule type" value="Genomic_DNA"/>
</dbReference>
<accession>A0ABU5Z859</accession>
<gene>
    <name evidence="1" type="ORF">VJJ08_07580</name>
</gene>
<comment type="caution">
    <text evidence="1">The sequence shown here is derived from an EMBL/GenBank/DDBJ whole genome shotgun (WGS) entry which is preliminary data.</text>
</comment>
<reference evidence="1 2" key="1">
    <citation type="submission" date="2023-12" db="EMBL/GenBank/DDBJ databases">
        <title>Genomic sequences of Capnocytophaga and Parvimonas strains.</title>
        <authorList>
            <person name="Watt R.M."/>
            <person name="Wang M."/>
            <person name="Yang T."/>
            <person name="Tong W.M."/>
        </authorList>
    </citation>
    <scope>NUCLEOTIDE SEQUENCE [LARGE SCALE GENOMIC DNA]</scope>
    <source>
        <strain evidence="1 2">CCUG 13096</strain>
    </source>
</reference>
<keyword evidence="2" id="KW-1185">Reference proteome</keyword>
<sequence length="240" mass="28631">MKRLDFIKKIGVATVGLPLLSSFGLPKAYLSVADQEEREKFDFELYEYIKKKGLINKFYILPNGNIIKGMYMGDKYGYYSEIVLKYPFYSIYREFYPDGYLSKKCFFYSRGVSFGTSFFYDTKGILKKVDEDRKFGKIKIDYIMKFLEEQGLIDLKTGAGWFDSEFRYTSYSLEYNTIHNHKYWIIEKTKGVKFDPNIHRIEKGEPPLYLPFYWYIDGETGQIYTEEEWKAFEQEPWGKK</sequence>
<protein>
    <recommendedName>
        <fullName evidence="3">Tat pathway signal sequence domain protein</fullName>
    </recommendedName>
</protein>
<evidence type="ECO:0008006" key="3">
    <source>
        <dbReference type="Google" id="ProtNLM"/>
    </source>
</evidence>
<name>A0ABU5Z859_9FLAO</name>
<evidence type="ECO:0000313" key="1">
    <source>
        <dbReference type="EMBL" id="MEB3075154.1"/>
    </source>
</evidence>
<dbReference type="Proteomes" id="UP001311730">
    <property type="component" value="Unassembled WGS sequence"/>
</dbReference>